<dbReference type="Gene3D" id="2.60.120.200">
    <property type="match status" value="1"/>
</dbReference>
<evidence type="ECO:0000256" key="1">
    <source>
        <dbReference type="SAM" id="SignalP"/>
    </source>
</evidence>
<feature type="domain" description="BT-3987-like N-terminal" evidence="2">
    <location>
        <begin position="33"/>
        <end position="150"/>
    </location>
</feature>
<protein>
    <submittedName>
        <fullName evidence="3">DUF1735 and LamG domain-containing protein</fullName>
    </submittedName>
</protein>
<sequence>MKKVKNNLFIAAFSIMGMMGFASCENAEKGAIENAIYVSEANQNIDKKVPIDDKGAVTTLTVRAANIVGSKVTVSFKKDESLLDSYNKRYGTNYKALPDNMYEIVDPVVEIEAGEVSALSTNVKFKPLTEEMINSGDKFALPVVIADIQGGLSALDNAKGIIYLLDQVIVTSVPVIGKIGGVGTPIVALLNTRETDYNLATWAFEMRVNMSRLGEGVGKLENQSIWRVTVPQGYKEVDGEVFIRFGASNLDGRTLQVKMKGGSAQLECKTVFNAKQWYHLAFVSNGSKVSVYVDGELDSTIDLPTGNFHFGGPFKICSTPNYFAAELMVSEVRFWTREITQSEIKNNMFAINPQSEGLEGYWKMNEGEGTQFIDATGHSTPGCTENNRVINWEHGIRSDQK</sequence>
<organism evidence="3 4">
    <name type="scientific">Bacteroides zhangwenhongii</name>
    <dbReference type="NCBI Taxonomy" id="2650157"/>
    <lineage>
        <taxon>Bacteria</taxon>
        <taxon>Pseudomonadati</taxon>
        <taxon>Bacteroidota</taxon>
        <taxon>Bacteroidia</taxon>
        <taxon>Bacteroidales</taxon>
        <taxon>Bacteroidaceae</taxon>
        <taxon>Bacteroides</taxon>
    </lineage>
</organism>
<dbReference type="RefSeq" id="WP_272719925.1">
    <property type="nucleotide sequence ID" value="NZ_JAQPYS010000039.1"/>
</dbReference>
<dbReference type="Proteomes" id="UP001215398">
    <property type="component" value="Unassembled WGS sequence"/>
</dbReference>
<accession>A0ABT5H5L6</accession>
<comment type="caution">
    <text evidence="3">The sequence shown here is derived from an EMBL/GenBank/DDBJ whole genome shotgun (WGS) entry which is preliminary data.</text>
</comment>
<keyword evidence="1" id="KW-0732">Signal</keyword>
<evidence type="ECO:0000313" key="4">
    <source>
        <dbReference type="Proteomes" id="UP001215398"/>
    </source>
</evidence>
<dbReference type="InterPro" id="IPR013320">
    <property type="entry name" value="ConA-like_dom_sf"/>
</dbReference>
<keyword evidence="4" id="KW-1185">Reference proteome</keyword>
<dbReference type="Pfam" id="PF08522">
    <property type="entry name" value="BT_3987-like_N"/>
    <property type="match status" value="1"/>
</dbReference>
<dbReference type="SUPFAM" id="SSF49899">
    <property type="entry name" value="Concanavalin A-like lectins/glucanases"/>
    <property type="match status" value="1"/>
</dbReference>
<proteinExistence type="predicted"/>
<reference evidence="3 4" key="1">
    <citation type="submission" date="2023-01" db="EMBL/GenBank/DDBJ databases">
        <title>Exploring GABA producing Bacteroides strains toward improving mental health.</title>
        <authorList>
            <person name="Yousuf B."/>
            <person name="Bouhlel N.E."/>
            <person name="Mottawea W."/>
            <person name="Hammami R."/>
        </authorList>
    </citation>
    <scope>NUCLEOTIDE SEQUENCE [LARGE SCALE GENOMIC DNA]</scope>
    <source>
        <strain evidence="3 4">UO.H1054</strain>
    </source>
</reference>
<dbReference type="Pfam" id="PF13385">
    <property type="entry name" value="Laminin_G_3"/>
    <property type="match status" value="1"/>
</dbReference>
<feature type="chain" id="PRO_5046743303" evidence="1">
    <location>
        <begin position="25"/>
        <end position="401"/>
    </location>
</feature>
<dbReference type="PROSITE" id="PS51257">
    <property type="entry name" value="PROKAR_LIPOPROTEIN"/>
    <property type="match status" value="1"/>
</dbReference>
<evidence type="ECO:0000259" key="2">
    <source>
        <dbReference type="Pfam" id="PF08522"/>
    </source>
</evidence>
<name>A0ABT5H5L6_9BACE</name>
<feature type="signal peptide" evidence="1">
    <location>
        <begin position="1"/>
        <end position="24"/>
    </location>
</feature>
<evidence type="ECO:0000313" key="3">
    <source>
        <dbReference type="EMBL" id="MDC7135886.1"/>
    </source>
</evidence>
<dbReference type="EMBL" id="JAQPYS010000039">
    <property type="protein sequence ID" value="MDC7135886.1"/>
    <property type="molecule type" value="Genomic_DNA"/>
</dbReference>
<dbReference type="Gene3D" id="2.60.40.1740">
    <property type="entry name" value="hypothetical protein (bacova_03559)"/>
    <property type="match status" value="1"/>
</dbReference>
<gene>
    <name evidence="3" type="ORF">PQG98_05930</name>
</gene>
<dbReference type="InterPro" id="IPR013728">
    <property type="entry name" value="BT_3987-like_N"/>
</dbReference>